<accession>A0A8S5L8I5</accession>
<proteinExistence type="predicted"/>
<sequence length="59" mass="6937">MEHQELEENIEEQIRDAMNILQLLEVELSANEDDEHIIRTVSIVEKILKSSLELLKHIN</sequence>
<name>A0A8S5L8I5_9CAUD</name>
<reference evidence="1" key="1">
    <citation type="journal article" date="2021" name="Proc. Natl. Acad. Sci. U.S.A.">
        <title>A Catalog of Tens of Thousands of Viruses from Human Metagenomes Reveals Hidden Associations with Chronic Diseases.</title>
        <authorList>
            <person name="Tisza M.J."/>
            <person name="Buck C.B."/>
        </authorList>
    </citation>
    <scope>NUCLEOTIDE SEQUENCE</scope>
    <source>
        <strain evidence="1">CtDmQ3</strain>
    </source>
</reference>
<organism evidence="1">
    <name type="scientific">Siphoviridae sp. ctDmQ3</name>
    <dbReference type="NCBI Taxonomy" id="2823570"/>
    <lineage>
        <taxon>Viruses</taxon>
        <taxon>Duplodnaviria</taxon>
        <taxon>Heunggongvirae</taxon>
        <taxon>Uroviricota</taxon>
        <taxon>Caudoviricetes</taxon>
    </lineage>
</organism>
<dbReference type="EMBL" id="BK014653">
    <property type="protein sequence ID" value="DAD66074.1"/>
    <property type="molecule type" value="Genomic_DNA"/>
</dbReference>
<evidence type="ECO:0000313" key="1">
    <source>
        <dbReference type="EMBL" id="DAD66074.1"/>
    </source>
</evidence>
<protein>
    <submittedName>
        <fullName evidence="1">Uncharacterized protein</fullName>
    </submittedName>
</protein>